<keyword evidence="14" id="KW-1185">Reference proteome</keyword>
<name>A0ABQ4MPA1_9BACL</name>
<dbReference type="Proteomes" id="UP000681290">
    <property type="component" value="Unassembled WGS sequence"/>
</dbReference>
<dbReference type="SMART" id="SM00987">
    <property type="entry name" value="UreE_C"/>
    <property type="match status" value="1"/>
</dbReference>
<evidence type="ECO:0000256" key="2">
    <source>
        <dbReference type="ARBA" id="ARBA00002631"/>
    </source>
</evidence>
<dbReference type="HAMAP" id="MF_00148">
    <property type="entry name" value="UDG"/>
    <property type="match status" value="1"/>
</dbReference>
<dbReference type="NCBIfam" id="TIGR00628">
    <property type="entry name" value="ung"/>
    <property type="match status" value="1"/>
</dbReference>
<dbReference type="NCBIfam" id="NF003589">
    <property type="entry name" value="PRK05254.1-2"/>
    <property type="match status" value="1"/>
</dbReference>
<dbReference type="EMBL" id="BOSM01000002">
    <property type="protein sequence ID" value="GIP57843.1"/>
    <property type="molecule type" value="Genomic_DNA"/>
</dbReference>
<evidence type="ECO:0000259" key="12">
    <source>
        <dbReference type="SMART" id="SM00986"/>
    </source>
</evidence>
<keyword evidence="8 9" id="KW-0234">DNA repair</keyword>
<feature type="domain" description="Uracil-DNA glycosylase-like" evidence="12">
    <location>
        <begin position="51"/>
        <end position="211"/>
    </location>
</feature>
<comment type="catalytic activity">
    <reaction evidence="1 9 11">
        <text>Hydrolyzes single-stranded DNA or mismatched double-stranded DNA and polynucleotides, releasing free uracil.</text>
        <dbReference type="EC" id="3.2.2.27"/>
    </reaction>
</comment>
<evidence type="ECO:0000256" key="1">
    <source>
        <dbReference type="ARBA" id="ARBA00001400"/>
    </source>
</evidence>
<protein>
    <recommendedName>
        <fullName evidence="5 9">Uracil-DNA glycosylase</fullName>
        <shortName evidence="9">UDG</shortName>
        <ecNumber evidence="4 9">3.2.2.27</ecNumber>
    </recommendedName>
</protein>
<dbReference type="EC" id="3.2.2.27" evidence="4 9"/>
<evidence type="ECO:0000256" key="5">
    <source>
        <dbReference type="ARBA" id="ARBA00018429"/>
    </source>
</evidence>
<comment type="caution">
    <text evidence="13">The sequence shown here is derived from an EMBL/GenBank/DDBJ whole genome shotgun (WGS) entry which is preliminary data.</text>
</comment>
<dbReference type="PANTHER" id="PTHR11264">
    <property type="entry name" value="URACIL-DNA GLYCOSYLASE"/>
    <property type="match status" value="1"/>
</dbReference>
<dbReference type="PROSITE" id="PS00130">
    <property type="entry name" value="U_DNA_GLYCOSYLASE"/>
    <property type="match status" value="1"/>
</dbReference>
<dbReference type="SMART" id="SM00986">
    <property type="entry name" value="UDG"/>
    <property type="match status" value="1"/>
</dbReference>
<dbReference type="CDD" id="cd10027">
    <property type="entry name" value="UDG-F1-like"/>
    <property type="match status" value="1"/>
</dbReference>
<comment type="similarity">
    <text evidence="3 9 11">Belongs to the uracil-DNA glycosylase (UDG) superfamily. UNG family.</text>
</comment>
<dbReference type="NCBIfam" id="NF003591">
    <property type="entry name" value="PRK05254.1-4"/>
    <property type="match status" value="1"/>
</dbReference>
<dbReference type="InterPro" id="IPR005122">
    <property type="entry name" value="Uracil-DNA_glycosylase-like"/>
</dbReference>
<comment type="function">
    <text evidence="2 9 11">Excises uracil residues from the DNA which can arise as a result of misincorporation of dUMP residues by DNA polymerase or due to deamination of cytosine.</text>
</comment>
<dbReference type="NCBIfam" id="NF003592">
    <property type="entry name" value="PRK05254.1-5"/>
    <property type="match status" value="1"/>
</dbReference>
<dbReference type="PANTHER" id="PTHR11264:SF0">
    <property type="entry name" value="URACIL-DNA GLYCOSYLASE"/>
    <property type="match status" value="1"/>
</dbReference>
<evidence type="ECO:0000256" key="7">
    <source>
        <dbReference type="ARBA" id="ARBA00022801"/>
    </source>
</evidence>
<dbReference type="SUPFAM" id="SSF52141">
    <property type="entry name" value="Uracil-DNA glycosylase-like"/>
    <property type="match status" value="1"/>
</dbReference>
<gene>
    <name evidence="13" type="primary">ung_1</name>
    <name evidence="9" type="synonym">ung</name>
    <name evidence="13" type="ORF">J15TS10_16570</name>
</gene>
<evidence type="ECO:0000256" key="4">
    <source>
        <dbReference type="ARBA" id="ARBA00012030"/>
    </source>
</evidence>
<feature type="active site" description="Proton acceptor" evidence="9 10">
    <location>
        <position position="66"/>
    </location>
</feature>
<evidence type="ECO:0000313" key="14">
    <source>
        <dbReference type="Proteomes" id="UP000681290"/>
    </source>
</evidence>
<dbReference type="InterPro" id="IPR018085">
    <property type="entry name" value="Ura-DNA_Glyclase_AS"/>
</dbReference>
<evidence type="ECO:0000256" key="6">
    <source>
        <dbReference type="ARBA" id="ARBA00022763"/>
    </source>
</evidence>
<comment type="subcellular location">
    <subcellularLocation>
        <location evidence="9">Cytoplasm</location>
    </subcellularLocation>
</comment>
<evidence type="ECO:0000256" key="3">
    <source>
        <dbReference type="ARBA" id="ARBA00008184"/>
    </source>
</evidence>
<dbReference type="InterPro" id="IPR036895">
    <property type="entry name" value="Uracil-DNA_glycosylase-like_sf"/>
</dbReference>
<keyword evidence="9" id="KW-0963">Cytoplasm</keyword>
<dbReference type="InterPro" id="IPR002043">
    <property type="entry name" value="UDG_fam1"/>
</dbReference>
<proteinExistence type="inferred from homology"/>
<reference evidence="13 14" key="1">
    <citation type="submission" date="2021-03" db="EMBL/GenBank/DDBJ databases">
        <title>Antimicrobial resistance genes in bacteria isolated from Japanese honey, and their potential for conferring macrolide and lincosamide resistance in the American foulbrood pathogen Paenibacillus larvae.</title>
        <authorList>
            <person name="Okamoto M."/>
            <person name="Kumagai M."/>
            <person name="Kanamori H."/>
            <person name="Takamatsu D."/>
        </authorList>
    </citation>
    <scope>NUCLEOTIDE SEQUENCE [LARGE SCALE GENOMIC DNA]</scope>
    <source>
        <strain evidence="13 14">J15TS10</strain>
    </source>
</reference>
<keyword evidence="6 9" id="KW-0227">DNA damage</keyword>
<dbReference type="Pfam" id="PF03167">
    <property type="entry name" value="UDG"/>
    <property type="match status" value="1"/>
</dbReference>
<dbReference type="NCBIfam" id="NF003588">
    <property type="entry name" value="PRK05254.1-1"/>
    <property type="match status" value="1"/>
</dbReference>
<organism evidence="13 14">
    <name type="scientific">Paenibacillus woosongensis</name>
    <dbReference type="NCBI Taxonomy" id="307580"/>
    <lineage>
        <taxon>Bacteria</taxon>
        <taxon>Bacillati</taxon>
        <taxon>Bacillota</taxon>
        <taxon>Bacilli</taxon>
        <taxon>Bacillales</taxon>
        <taxon>Paenibacillaceae</taxon>
        <taxon>Paenibacillus</taxon>
    </lineage>
</organism>
<evidence type="ECO:0000256" key="8">
    <source>
        <dbReference type="ARBA" id="ARBA00023204"/>
    </source>
</evidence>
<dbReference type="Gene3D" id="3.40.470.10">
    <property type="entry name" value="Uracil-DNA glycosylase-like domain"/>
    <property type="match status" value="1"/>
</dbReference>
<keyword evidence="7 9" id="KW-0378">Hydrolase</keyword>
<evidence type="ECO:0000313" key="13">
    <source>
        <dbReference type="EMBL" id="GIP57843.1"/>
    </source>
</evidence>
<sequence>MSKEIFGNDWDQVLAAEMDKPYFHELMDWLDQEYREHTVFPPRPYLFQALKLTGYSQTRAVILGQDPYHGAGQAHGLSFSVLPGVKIPPSLRNIYKELSSDLGIPVPSEGTLTSWAEEGVLLLNTVLTVREGLAGSHQGKGWEKFTDAVVAALNEREEPVVFILWGSHAQKKGAQINTDRHLVIESAHPSPLAARRGFFGSRPFSRTNAFLKAQGEQPIDWNVIHSHK</sequence>
<evidence type="ECO:0000256" key="11">
    <source>
        <dbReference type="RuleBase" id="RU003780"/>
    </source>
</evidence>
<accession>A0ABQ4MPA1</accession>
<evidence type="ECO:0000256" key="9">
    <source>
        <dbReference type="HAMAP-Rule" id="MF_00148"/>
    </source>
</evidence>
<evidence type="ECO:0000256" key="10">
    <source>
        <dbReference type="PROSITE-ProRule" id="PRU10072"/>
    </source>
</evidence>